<dbReference type="EMBL" id="CP031417">
    <property type="protein sequence ID" value="AXK79329.1"/>
    <property type="molecule type" value="Genomic_DNA"/>
</dbReference>
<evidence type="ECO:0000313" key="5">
    <source>
        <dbReference type="Proteomes" id="UP000254889"/>
    </source>
</evidence>
<dbReference type="AlphaFoldDB" id="A0A345ZQY2"/>
<dbReference type="Proteomes" id="UP000254889">
    <property type="component" value="Chromosome"/>
</dbReference>
<protein>
    <recommendedName>
        <fullName evidence="3">Cytokinin riboside 5'-monophosphate phosphoribohydrolase</fullName>
        <ecNumber evidence="3">3.2.2.n1</ecNumber>
    </recommendedName>
</protein>
<dbReference type="GO" id="GO:0005829">
    <property type="term" value="C:cytosol"/>
    <property type="evidence" value="ECO:0007669"/>
    <property type="project" value="TreeGrafter"/>
</dbReference>
<dbReference type="Gene3D" id="3.40.50.450">
    <property type="match status" value="1"/>
</dbReference>
<sequence length="201" mass="21970">MSKIRRICVYCGSSPGTDPAFVEAAKAFGAIMAKNGIGLVYGGGAIGIMGATAYSVLDHGGEVIGIIPEFLMNRERALRGTHELIITQDMHERKRKMFDMADAFVTLPGGIGTLEEVVEQMTWAQLGRHKKPILLANINGFWNPLCALLDHMKALEFIRGDFNFDLLEAKTVDEILPMLEKAAAGVPEEAKEMPPKLAEKL</sequence>
<comment type="similarity">
    <text evidence="2 3">Belongs to the LOG family.</text>
</comment>
<dbReference type="GO" id="GO:0008714">
    <property type="term" value="F:AMP nucleosidase activity"/>
    <property type="evidence" value="ECO:0007669"/>
    <property type="project" value="UniProtKB-EC"/>
</dbReference>
<dbReference type="Pfam" id="PF03641">
    <property type="entry name" value="Lysine_decarbox"/>
    <property type="match status" value="1"/>
</dbReference>
<evidence type="ECO:0000256" key="3">
    <source>
        <dbReference type="RuleBase" id="RU363015"/>
    </source>
</evidence>
<dbReference type="PANTHER" id="PTHR31223">
    <property type="entry name" value="LOG FAMILY PROTEIN YJL055W"/>
    <property type="match status" value="1"/>
</dbReference>
<keyword evidence="3" id="KW-0203">Cytokinin biosynthesis</keyword>
<dbReference type="OrthoDB" id="9801098at2"/>
<evidence type="ECO:0000256" key="2">
    <source>
        <dbReference type="ARBA" id="ARBA00006763"/>
    </source>
</evidence>
<proteinExistence type="inferred from homology"/>
<dbReference type="NCBIfam" id="TIGR00730">
    <property type="entry name" value="Rossman fold protein, TIGR00730 family"/>
    <property type="match status" value="1"/>
</dbReference>
<reference evidence="4 5" key="1">
    <citation type="submission" date="2018-07" db="EMBL/GenBank/DDBJ databases">
        <authorList>
            <person name="Quirk P.G."/>
            <person name="Krulwich T.A."/>
        </authorList>
    </citation>
    <scope>NUCLEOTIDE SEQUENCE [LARGE SCALE GENOMIC DNA]</scope>
    <source>
        <strain evidence="4 5">CC-BB4</strain>
    </source>
</reference>
<dbReference type="InterPro" id="IPR031100">
    <property type="entry name" value="LOG_fam"/>
</dbReference>
<keyword evidence="3" id="KW-0378">Hydrolase</keyword>
<dbReference type="PANTHER" id="PTHR31223:SF70">
    <property type="entry name" value="LOG FAMILY PROTEIN YJL055W"/>
    <property type="match status" value="1"/>
</dbReference>
<keyword evidence="5" id="KW-1185">Reference proteome</keyword>
<dbReference type="EC" id="3.2.2.n1" evidence="3"/>
<dbReference type="SUPFAM" id="SSF102405">
    <property type="entry name" value="MCP/YpsA-like"/>
    <property type="match status" value="1"/>
</dbReference>
<dbReference type="RefSeq" id="WP_115687909.1">
    <property type="nucleotide sequence ID" value="NZ_CP031417.1"/>
</dbReference>
<dbReference type="InterPro" id="IPR005269">
    <property type="entry name" value="LOG"/>
</dbReference>
<dbReference type="KEGG" id="ptaw:DW352_01655"/>
<comment type="catalytic activity">
    <reaction evidence="1">
        <text>AMP + H2O = D-ribose 5-phosphate + adenine</text>
        <dbReference type="Rhea" id="RHEA:20129"/>
        <dbReference type="ChEBI" id="CHEBI:15377"/>
        <dbReference type="ChEBI" id="CHEBI:16708"/>
        <dbReference type="ChEBI" id="CHEBI:78346"/>
        <dbReference type="ChEBI" id="CHEBI:456215"/>
        <dbReference type="EC" id="3.2.2.4"/>
    </reaction>
</comment>
<name>A0A345ZQY2_9HYPH</name>
<evidence type="ECO:0000256" key="1">
    <source>
        <dbReference type="ARBA" id="ARBA00000274"/>
    </source>
</evidence>
<organism evidence="4 5">
    <name type="scientific">Pseudolabrys taiwanensis</name>
    <dbReference type="NCBI Taxonomy" id="331696"/>
    <lineage>
        <taxon>Bacteria</taxon>
        <taxon>Pseudomonadati</taxon>
        <taxon>Pseudomonadota</taxon>
        <taxon>Alphaproteobacteria</taxon>
        <taxon>Hyphomicrobiales</taxon>
        <taxon>Xanthobacteraceae</taxon>
        <taxon>Pseudolabrys</taxon>
    </lineage>
</organism>
<dbReference type="GO" id="GO:0009691">
    <property type="term" value="P:cytokinin biosynthetic process"/>
    <property type="evidence" value="ECO:0007669"/>
    <property type="project" value="UniProtKB-UniRule"/>
</dbReference>
<evidence type="ECO:0000313" key="4">
    <source>
        <dbReference type="EMBL" id="AXK79329.1"/>
    </source>
</evidence>
<gene>
    <name evidence="4" type="ORF">DW352_01655</name>
</gene>
<accession>A0A345ZQY2</accession>